<dbReference type="OrthoDB" id="10261062at2759"/>
<accession>A0A8T1WPY4</accession>
<gene>
    <name evidence="6" type="primary">UBA4</name>
    <name evidence="6" type="ORF">PHYPSEUDO_000107</name>
</gene>
<dbReference type="PANTHER" id="PTHR10953:SF102">
    <property type="entry name" value="ADENYLYLTRANSFERASE AND SULFURTRANSFERASE MOCS3"/>
    <property type="match status" value="1"/>
</dbReference>
<dbReference type="GO" id="GO:0005524">
    <property type="term" value="F:ATP binding"/>
    <property type="evidence" value="ECO:0007669"/>
    <property type="project" value="UniProtKB-KW"/>
</dbReference>
<name>A0A8T1WPY4_9STRA</name>
<dbReference type="Pfam" id="PF00581">
    <property type="entry name" value="Rhodanese"/>
    <property type="match status" value="1"/>
</dbReference>
<dbReference type="EMBL" id="JAGDFM010000001">
    <property type="protein sequence ID" value="KAG7393930.1"/>
    <property type="molecule type" value="Genomic_DNA"/>
</dbReference>
<dbReference type="NCBIfam" id="NF004281">
    <property type="entry name" value="PRK05690.1"/>
    <property type="match status" value="1"/>
</dbReference>
<reference evidence="6" key="1">
    <citation type="submission" date="2021-02" db="EMBL/GenBank/DDBJ databases">
        <authorList>
            <person name="Palmer J.M."/>
        </authorList>
    </citation>
    <scope>NUCLEOTIDE SEQUENCE</scope>
    <source>
        <strain evidence="6">SCRP734</strain>
    </source>
</reference>
<dbReference type="CDD" id="cd00757">
    <property type="entry name" value="ThiF_MoeB_HesA_family"/>
    <property type="match status" value="1"/>
</dbReference>
<protein>
    <submittedName>
        <fullName evidence="6">Urmylation protein</fullName>
    </submittedName>
</protein>
<keyword evidence="7" id="KW-1185">Reference proteome</keyword>
<dbReference type="FunFam" id="3.40.50.720:FF:000033">
    <property type="entry name" value="Adenylyltransferase and sulfurtransferase MOCS3"/>
    <property type="match status" value="1"/>
</dbReference>
<feature type="region of interest" description="Disordered" evidence="4">
    <location>
        <begin position="29"/>
        <end position="60"/>
    </location>
</feature>
<evidence type="ECO:0000259" key="5">
    <source>
        <dbReference type="PROSITE" id="PS50206"/>
    </source>
</evidence>
<keyword evidence="3" id="KW-0067">ATP-binding</keyword>
<dbReference type="AlphaFoldDB" id="A0A8T1WPY4"/>
<evidence type="ECO:0000313" key="6">
    <source>
        <dbReference type="EMBL" id="KAG7393930.1"/>
    </source>
</evidence>
<comment type="caution">
    <text evidence="6">The sequence shown here is derived from an EMBL/GenBank/DDBJ whole genome shotgun (WGS) entry which is preliminary data.</text>
</comment>
<dbReference type="Pfam" id="PF00899">
    <property type="entry name" value="ThiF"/>
    <property type="match status" value="1"/>
</dbReference>
<feature type="domain" description="Rhodanese" evidence="5">
    <location>
        <begin position="375"/>
        <end position="481"/>
    </location>
</feature>
<evidence type="ECO:0000256" key="1">
    <source>
        <dbReference type="ARBA" id="ARBA00022679"/>
    </source>
</evidence>
<evidence type="ECO:0000256" key="4">
    <source>
        <dbReference type="SAM" id="MobiDB-lite"/>
    </source>
</evidence>
<dbReference type="GO" id="GO:0016779">
    <property type="term" value="F:nucleotidyltransferase activity"/>
    <property type="evidence" value="ECO:0007669"/>
    <property type="project" value="TreeGrafter"/>
</dbReference>
<proteinExistence type="predicted"/>
<keyword evidence="1" id="KW-0808">Transferase</keyword>
<evidence type="ECO:0000313" key="7">
    <source>
        <dbReference type="Proteomes" id="UP000694044"/>
    </source>
</evidence>
<dbReference type="GO" id="GO:0005737">
    <property type="term" value="C:cytoplasm"/>
    <property type="evidence" value="ECO:0007669"/>
    <property type="project" value="TreeGrafter"/>
</dbReference>
<dbReference type="InterPro" id="IPR000594">
    <property type="entry name" value="ThiF_NAD_FAD-bd"/>
</dbReference>
<dbReference type="GO" id="GO:0042292">
    <property type="term" value="F:URM1 activating enzyme activity"/>
    <property type="evidence" value="ECO:0007669"/>
    <property type="project" value="TreeGrafter"/>
</dbReference>
<dbReference type="Proteomes" id="UP000694044">
    <property type="component" value="Unassembled WGS sequence"/>
</dbReference>
<keyword evidence="2" id="KW-0547">Nucleotide-binding</keyword>
<dbReference type="PROSITE" id="PS50206">
    <property type="entry name" value="RHODANESE_3"/>
    <property type="match status" value="1"/>
</dbReference>
<evidence type="ECO:0000256" key="2">
    <source>
        <dbReference type="ARBA" id="ARBA00022741"/>
    </source>
</evidence>
<dbReference type="SMART" id="SM00450">
    <property type="entry name" value="RHOD"/>
    <property type="match status" value="1"/>
</dbReference>
<dbReference type="PANTHER" id="PTHR10953">
    <property type="entry name" value="UBIQUITIN-ACTIVATING ENZYME E1"/>
    <property type="match status" value="1"/>
</dbReference>
<dbReference type="InterPro" id="IPR001763">
    <property type="entry name" value="Rhodanese-like_dom"/>
</dbReference>
<dbReference type="GO" id="GO:0004792">
    <property type="term" value="F:thiosulfate-cyanide sulfurtransferase activity"/>
    <property type="evidence" value="ECO:0007669"/>
    <property type="project" value="TreeGrafter"/>
</dbReference>
<organism evidence="6 7">
    <name type="scientific">Phytophthora pseudosyringae</name>
    <dbReference type="NCBI Taxonomy" id="221518"/>
    <lineage>
        <taxon>Eukaryota</taxon>
        <taxon>Sar</taxon>
        <taxon>Stramenopiles</taxon>
        <taxon>Oomycota</taxon>
        <taxon>Peronosporomycetes</taxon>
        <taxon>Peronosporales</taxon>
        <taxon>Peronosporaceae</taxon>
        <taxon>Phytophthora</taxon>
    </lineage>
</organism>
<dbReference type="InterPro" id="IPR045886">
    <property type="entry name" value="ThiF/MoeB/HesA"/>
</dbReference>
<sequence>MTTMVPPAPACSRCSTLESELAELRAQNAQLRDQLGMPQKPKGGAANGEEEDEKESLSETLSFSPFSRVELQRYGRQMLVKEFGAKAQLKLRAASVLLIGVGGLGSPAAMYLAAMGVGTLGIVDDDHVDRSNLHRQVLHDEQGARGREKKVASARKRLLGLNPLAQCVVYPTRFTAANALELVGDYDVVVDASDNIGTRYLVNDVCARLHKPLVSGSALGLEGQVTVFTYQDDENAAGCYRCLYPTPPRVARSCAENGVIGVVPGVIGCLQAMETVKIITGMGEPLVGAQCFYDAYDGQFRRLKIGKKRNPECLSCGGHTKDHKIVALDTSLLVEGGCADGAEIIEDLGPEFRISAEEFAKVRKAALAGDERSVVRDRYALLDTRARTQFEMVHFPEAVNIPTAQLMKQDPTQVIESLQGEATSPTADQRPLDAKRTFVICRRGVDSVKVTRWLIDHGVQHVFSINGGYTEYAKEGGVDPTFPMY</sequence>
<evidence type="ECO:0000256" key="3">
    <source>
        <dbReference type="ARBA" id="ARBA00022840"/>
    </source>
</evidence>